<reference evidence="1" key="1">
    <citation type="journal article" date="2016" name="Proc. Natl. Acad. Sci. U.S.A.">
        <title>Lipid metabolic changes in an early divergent fungus govern the establishment of a mutualistic symbiosis with endobacteria.</title>
        <authorList>
            <person name="Lastovetsky O.A."/>
            <person name="Gaspar M.L."/>
            <person name="Mondo S.J."/>
            <person name="LaButti K.M."/>
            <person name="Sandor L."/>
            <person name="Grigoriev I.V."/>
            <person name="Henry S.A."/>
            <person name="Pawlowska T.E."/>
        </authorList>
    </citation>
    <scope>NUCLEOTIDE SEQUENCE [LARGE SCALE GENOMIC DNA]</scope>
    <source>
        <strain evidence="1">ATCC 52814</strain>
    </source>
</reference>
<protein>
    <submittedName>
        <fullName evidence="1">Uncharacterized protein</fullName>
    </submittedName>
</protein>
<dbReference type="EMBL" id="KV922209">
    <property type="protein sequence ID" value="ORE00967.1"/>
    <property type="molecule type" value="Genomic_DNA"/>
</dbReference>
<dbReference type="AlphaFoldDB" id="A0A1X0QMJ0"/>
<accession>A0A1X0QMJ0</accession>
<evidence type="ECO:0000313" key="1">
    <source>
        <dbReference type="EMBL" id="ORE00967.1"/>
    </source>
</evidence>
<dbReference type="VEuPathDB" id="FungiDB:BCV72DRAFT_173641"/>
<organism evidence="1">
    <name type="scientific">Rhizopus microsporus var. microsporus</name>
    <dbReference type="NCBI Taxonomy" id="86635"/>
    <lineage>
        <taxon>Eukaryota</taxon>
        <taxon>Fungi</taxon>
        <taxon>Fungi incertae sedis</taxon>
        <taxon>Mucoromycota</taxon>
        <taxon>Mucoromycotina</taxon>
        <taxon>Mucoromycetes</taxon>
        <taxon>Mucorales</taxon>
        <taxon>Mucorineae</taxon>
        <taxon>Rhizopodaceae</taxon>
        <taxon>Rhizopus</taxon>
    </lineage>
</organism>
<proteinExistence type="predicted"/>
<feature type="non-terminal residue" evidence="1">
    <location>
        <position position="63"/>
    </location>
</feature>
<gene>
    <name evidence="1" type="ORF">BCV72DRAFT_173641</name>
</gene>
<name>A0A1X0QMJ0_RHIZD</name>
<sequence>MQEEGMTAVPTATKQCMIPYSSAYKLFNEFNLSNSTVLPGSASKKIKRGTPQKLFAEHGQFLI</sequence>
<dbReference type="Proteomes" id="UP000242414">
    <property type="component" value="Unassembled WGS sequence"/>
</dbReference>